<name>A0ABQ6C8V6_9BURK</name>
<organism evidence="2 3">
    <name type="scientific">Hydrogenophaga electricum</name>
    <dbReference type="NCBI Taxonomy" id="1230953"/>
    <lineage>
        <taxon>Bacteria</taxon>
        <taxon>Pseudomonadati</taxon>
        <taxon>Pseudomonadota</taxon>
        <taxon>Betaproteobacteria</taxon>
        <taxon>Burkholderiales</taxon>
        <taxon>Comamonadaceae</taxon>
        <taxon>Hydrogenophaga</taxon>
    </lineage>
</organism>
<dbReference type="EMBL" id="BSPB01000076">
    <property type="protein sequence ID" value="GLS16723.1"/>
    <property type="molecule type" value="Genomic_DNA"/>
</dbReference>
<feature type="transmembrane region" description="Helical" evidence="1">
    <location>
        <begin position="33"/>
        <end position="51"/>
    </location>
</feature>
<reference evidence="3" key="1">
    <citation type="journal article" date="2019" name="Int. J. Syst. Evol. Microbiol.">
        <title>The Global Catalogue of Microorganisms (GCM) 10K type strain sequencing project: providing services to taxonomists for standard genome sequencing and annotation.</title>
        <authorList>
            <consortium name="The Broad Institute Genomics Platform"/>
            <consortium name="The Broad Institute Genome Sequencing Center for Infectious Disease"/>
            <person name="Wu L."/>
            <person name="Ma J."/>
        </authorList>
    </citation>
    <scope>NUCLEOTIDE SEQUENCE [LARGE SCALE GENOMIC DNA]</scope>
    <source>
        <strain evidence="3">NBRC 109341</strain>
    </source>
</reference>
<gene>
    <name evidence="2" type="ORF">GCM10007935_41670</name>
</gene>
<feature type="transmembrane region" description="Helical" evidence="1">
    <location>
        <begin position="7"/>
        <end position="27"/>
    </location>
</feature>
<evidence type="ECO:0000313" key="2">
    <source>
        <dbReference type="EMBL" id="GLS16723.1"/>
    </source>
</evidence>
<keyword evidence="1" id="KW-0812">Transmembrane</keyword>
<dbReference type="Proteomes" id="UP001156903">
    <property type="component" value="Unassembled WGS sequence"/>
</dbReference>
<accession>A0ABQ6C8V6</accession>
<sequence>MSLWQIFRWPLVVGLLCLIGLITGLVSDDWGDHLAAIGLGLPVLLSAWFGWRRPRA</sequence>
<keyword evidence="3" id="KW-1185">Reference proteome</keyword>
<evidence type="ECO:0000256" key="1">
    <source>
        <dbReference type="SAM" id="Phobius"/>
    </source>
</evidence>
<keyword evidence="1" id="KW-1133">Transmembrane helix</keyword>
<protein>
    <recommendedName>
        <fullName evidence="4">DUF4175 domain-containing protein</fullName>
    </recommendedName>
</protein>
<comment type="caution">
    <text evidence="2">The sequence shown here is derived from an EMBL/GenBank/DDBJ whole genome shotgun (WGS) entry which is preliminary data.</text>
</comment>
<keyword evidence="1" id="KW-0472">Membrane</keyword>
<dbReference type="RefSeq" id="WP_284309402.1">
    <property type="nucleotide sequence ID" value="NZ_BSPB01000076.1"/>
</dbReference>
<evidence type="ECO:0008006" key="4">
    <source>
        <dbReference type="Google" id="ProtNLM"/>
    </source>
</evidence>
<proteinExistence type="predicted"/>
<evidence type="ECO:0000313" key="3">
    <source>
        <dbReference type="Proteomes" id="UP001156903"/>
    </source>
</evidence>